<reference evidence="1 2" key="1">
    <citation type="submission" date="2023-10" db="EMBL/GenBank/DDBJ databases">
        <authorList>
            <person name="Wang X.X."/>
        </authorList>
    </citation>
    <scope>NUCLEOTIDE SEQUENCE [LARGE SCALE GENOMIC DNA]</scope>
    <source>
        <strain evidence="1 2">NBRC 12816</strain>
    </source>
</reference>
<dbReference type="RefSeq" id="WP_319010316.1">
    <property type="nucleotide sequence ID" value="NZ_JAWJZF010000373.1"/>
</dbReference>
<gene>
    <name evidence="1" type="ORF">R2363_17670</name>
</gene>
<keyword evidence="2" id="KW-1185">Reference proteome</keyword>
<evidence type="ECO:0000313" key="1">
    <source>
        <dbReference type="EMBL" id="MDX2293996.1"/>
    </source>
</evidence>
<evidence type="ECO:0008006" key="3">
    <source>
        <dbReference type="Google" id="ProtNLM"/>
    </source>
</evidence>
<evidence type="ECO:0000313" key="2">
    <source>
        <dbReference type="Proteomes" id="UP001278571"/>
    </source>
</evidence>
<proteinExistence type="predicted"/>
<protein>
    <recommendedName>
        <fullName evidence="3">HNH endonuclease</fullName>
    </recommendedName>
</protein>
<name>A0ABU4K8B4_9ACTN</name>
<comment type="caution">
    <text evidence="1">The sequence shown here is derived from an EMBL/GenBank/DDBJ whole genome shotgun (WGS) entry which is preliminary data.</text>
</comment>
<organism evidence="1 2">
    <name type="scientific">Streptomyces roseolus</name>
    <dbReference type="NCBI Taxonomy" id="67358"/>
    <lineage>
        <taxon>Bacteria</taxon>
        <taxon>Bacillati</taxon>
        <taxon>Actinomycetota</taxon>
        <taxon>Actinomycetes</taxon>
        <taxon>Kitasatosporales</taxon>
        <taxon>Streptomycetaceae</taxon>
        <taxon>Streptomyces</taxon>
    </lineage>
</organism>
<accession>A0ABU4K8B4</accession>
<dbReference type="EMBL" id="JAWJZF010000373">
    <property type="protein sequence ID" value="MDX2293996.1"/>
    <property type="molecule type" value="Genomic_DNA"/>
</dbReference>
<dbReference type="Proteomes" id="UP001278571">
    <property type="component" value="Unassembled WGS sequence"/>
</dbReference>
<sequence>MTNAGIPSWRNSGQGTMVRCALWLVTEVGVGEVFTKTQLREAFPETSQIDRRMRDLRVHGWNIATNREDPTLSPHEHRFVEMGAEVWKPGQARAKSATAAITGTQRREILEKDDHLCRVCGIAAGEAYDGGIETAQLDIARREVLKPGGKSVEMVTECRRCRVGGRGRQTDVTDVLSRLAKMSGVERELFAQWVSADRRDFSAMERLWGEYRSLPAESRETIRAAVDRP</sequence>